<evidence type="ECO:0000256" key="1">
    <source>
        <dbReference type="SAM" id="Phobius"/>
    </source>
</evidence>
<dbReference type="Proteomes" id="UP001595533">
    <property type="component" value="Unassembled WGS sequence"/>
</dbReference>
<feature type="transmembrane region" description="Helical" evidence="1">
    <location>
        <begin position="523"/>
        <end position="542"/>
    </location>
</feature>
<reference evidence="3" key="1">
    <citation type="journal article" date="2019" name="Int. J. Syst. Evol. Microbiol.">
        <title>The Global Catalogue of Microorganisms (GCM) 10K type strain sequencing project: providing services to taxonomists for standard genome sequencing and annotation.</title>
        <authorList>
            <consortium name="The Broad Institute Genomics Platform"/>
            <consortium name="The Broad Institute Genome Sequencing Center for Infectious Disease"/>
            <person name="Wu L."/>
            <person name="Ma J."/>
        </authorList>
    </citation>
    <scope>NUCLEOTIDE SEQUENCE [LARGE SCALE GENOMIC DNA]</scope>
    <source>
        <strain evidence="3">KCTC 42953</strain>
    </source>
</reference>
<evidence type="ECO:0000313" key="3">
    <source>
        <dbReference type="Proteomes" id="UP001595533"/>
    </source>
</evidence>
<feature type="transmembrane region" description="Helical" evidence="1">
    <location>
        <begin position="694"/>
        <end position="712"/>
    </location>
</feature>
<dbReference type="RefSeq" id="WP_157892840.1">
    <property type="nucleotide sequence ID" value="NZ_JBHRTS010000007.1"/>
</dbReference>
<feature type="transmembrane region" description="Helical" evidence="1">
    <location>
        <begin position="1225"/>
        <end position="1247"/>
    </location>
</feature>
<keyword evidence="1" id="KW-1133">Transmembrane helix</keyword>
<feature type="transmembrane region" description="Helical" evidence="1">
    <location>
        <begin position="1286"/>
        <end position="1307"/>
    </location>
</feature>
<feature type="transmembrane region" description="Helical" evidence="1">
    <location>
        <begin position="664"/>
        <end position="682"/>
    </location>
</feature>
<accession>A0ABV7JBB1</accession>
<keyword evidence="3" id="KW-1185">Reference proteome</keyword>
<gene>
    <name evidence="2" type="ORF">ACFODZ_13580</name>
</gene>
<keyword evidence="1" id="KW-0472">Membrane</keyword>
<dbReference type="EMBL" id="JBHRTS010000007">
    <property type="protein sequence ID" value="MFC3195279.1"/>
    <property type="molecule type" value="Genomic_DNA"/>
</dbReference>
<keyword evidence="1" id="KW-0812">Transmembrane</keyword>
<feature type="transmembrane region" description="Helical" evidence="1">
    <location>
        <begin position="499"/>
        <end position="517"/>
    </location>
</feature>
<feature type="transmembrane region" description="Helical" evidence="1">
    <location>
        <begin position="1150"/>
        <end position="1168"/>
    </location>
</feature>
<name>A0ABV7JBB1_9GAMM</name>
<evidence type="ECO:0000313" key="2">
    <source>
        <dbReference type="EMBL" id="MFC3195279.1"/>
    </source>
</evidence>
<comment type="caution">
    <text evidence="2">The sequence shown here is derived from an EMBL/GenBank/DDBJ whole genome shotgun (WGS) entry which is preliminary data.</text>
</comment>
<organism evidence="2 3">
    <name type="scientific">Marinicella sediminis</name>
    <dbReference type="NCBI Taxonomy" id="1792834"/>
    <lineage>
        <taxon>Bacteria</taxon>
        <taxon>Pseudomonadati</taxon>
        <taxon>Pseudomonadota</taxon>
        <taxon>Gammaproteobacteria</taxon>
        <taxon>Lysobacterales</taxon>
        <taxon>Marinicellaceae</taxon>
        <taxon>Marinicella</taxon>
    </lineage>
</organism>
<feature type="transmembrane region" description="Helical" evidence="1">
    <location>
        <begin position="1180"/>
        <end position="1204"/>
    </location>
</feature>
<sequence length="1335" mass="150896">MMFLYLAFSGQLMAREIPEALAEWQEWVSHNQQFRECPFYASTSAGNPANHLCAWPHQLALEVQQSSASFAITWEVMQPGWVSLPGNPGSWPQEVTINQQPAVVQQHHSLPRVYLQAGRHQLNGVFRWQSRPESITIPAAVADIQLTLDDQPVRFPVLEGQALWLGETIDEQQVEANSLDIEVNRLIIDGHPMTVFVAIDLQVSGVARDENLGRILTDAYQITRVGGDYNAWVDPNGDLWAQLKPGYGEILVGMNILGWPDQLSFVATGDAWPKQEIWAYQDNKNIRLTQIEGVAPVNPEQTFSRWEEVPNYLLNQGDVMHISEQKRGTLNQNEQLHLSREAWLSFNGGSYRTKDQITGEKFGSWRLNAQEGLQLLSAKSDDESLLITRSESGQQGVELRKPAVGLVIDGETGEQILNQINGWDISFESVSTRLYLPHGHLALAAWNVDKSRNVWLDQWQLWDIFIIMLLTVLSFKIIGLKSALMALLTLLLGYHEFNMPVYAWGNLILALALVAWIPKGRWLRLFQTYAVVSLATLVLWLIPQLIQQARLSMHPQLEQDRYSVSGFAPQSKTRAPSLNKVYSQTYNVQNVMQDEDVMEQGKITVTGSRIKRADILNRYQTDALIQAGKGTPQWQHNAVELNWDGPITADQSYQLVVLSPWMRVIWRLSLIFASIWWLWSIASHMKHLFAGKNRALTAGLVWLLVLGLAPLAQANTFPPDELLKQLQDRLFDPPECQGECAMIEHAEVNASGQQLELVLTWHALADVAVPIPQSKDWQLTVVAIDDQLIRGRIQHKGNQWIALKKGIHQVSLSGRLANRNTIELTFPMKPGVLTTRSDDWQFAGMDGLQMSSDTLQLLATNQSENHDEGAAQATDIKPFVKLTRSIWFDDQWSVHNDVERVAPEDGVLSLRVPLMEHEFPIEKLNINDVGEVLVNLTPDDNSLLWSSRLERVSELTLTAANNEHYLEEWRLMASPQWHIELSGIPLVAEESVLQDTDDYFVHIYLPRPGEQLNVSVSRPAAVAGAVLSVDAVDTTYTVGKRTTKATTKITYRATQGGQFAVNLDPQAMVKSVTFDGVESNLANENGVVTVSYLPGAHSVNIEWHVNQSLSMMYQTPEIRLADAYSNLNQTIKIPRDRWVLFGRSEGVGPAFLYWGELLVFIILAVFFSRMKYSPLKTWQWLVLGCAFGTFSWPAFVLVAGWLYFIGWKQQFAGFTTRGKNILLQWFALLFSVLALGVLIGVVAYGLLSYPDMGVAGARSSAYQLHWYLDQGQQLIPDIGVFSLHLWWYKLLILLWSIWVSFALLSWIKTLFQGFQADHWWPKFKRKNKAKAAKEE</sequence>
<protein>
    <submittedName>
        <fullName evidence="2">Uncharacterized protein</fullName>
    </submittedName>
</protein>
<proteinExistence type="predicted"/>